<keyword evidence="3" id="KW-1185">Reference proteome</keyword>
<feature type="compositionally biased region" description="Acidic residues" evidence="1">
    <location>
        <begin position="253"/>
        <end position="265"/>
    </location>
</feature>
<feature type="region of interest" description="Disordered" evidence="1">
    <location>
        <begin position="538"/>
        <end position="655"/>
    </location>
</feature>
<accession>A0ABN9TXQ0</accession>
<gene>
    <name evidence="2" type="ORF">PCOR1329_LOCUS43331</name>
</gene>
<dbReference type="Proteomes" id="UP001189429">
    <property type="component" value="Unassembled WGS sequence"/>
</dbReference>
<protein>
    <submittedName>
        <fullName evidence="2">Uncharacterized protein</fullName>
    </submittedName>
</protein>
<feature type="compositionally biased region" description="Basic and acidic residues" evidence="1">
    <location>
        <begin position="276"/>
        <end position="286"/>
    </location>
</feature>
<feature type="compositionally biased region" description="Polar residues" evidence="1">
    <location>
        <begin position="560"/>
        <end position="577"/>
    </location>
</feature>
<reference evidence="2" key="1">
    <citation type="submission" date="2023-10" db="EMBL/GenBank/DDBJ databases">
        <authorList>
            <person name="Chen Y."/>
            <person name="Shah S."/>
            <person name="Dougan E. K."/>
            <person name="Thang M."/>
            <person name="Chan C."/>
        </authorList>
    </citation>
    <scope>NUCLEOTIDE SEQUENCE [LARGE SCALE GENOMIC DNA]</scope>
</reference>
<dbReference type="EMBL" id="CAUYUJ010015206">
    <property type="protein sequence ID" value="CAK0851088.1"/>
    <property type="molecule type" value="Genomic_DNA"/>
</dbReference>
<proteinExistence type="predicted"/>
<evidence type="ECO:0000313" key="3">
    <source>
        <dbReference type="Proteomes" id="UP001189429"/>
    </source>
</evidence>
<comment type="caution">
    <text evidence="2">The sequence shown here is derived from an EMBL/GenBank/DDBJ whole genome shotgun (WGS) entry which is preliminary data.</text>
</comment>
<feature type="compositionally biased region" description="Low complexity" evidence="1">
    <location>
        <begin position="587"/>
        <end position="638"/>
    </location>
</feature>
<feature type="region of interest" description="Disordered" evidence="1">
    <location>
        <begin position="437"/>
        <end position="457"/>
    </location>
</feature>
<evidence type="ECO:0000256" key="1">
    <source>
        <dbReference type="SAM" id="MobiDB-lite"/>
    </source>
</evidence>
<name>A0ABN9TXQ0_9DINO</name>
<evidence type="ECO:0000313" key="2">
    <source>
        <dbReference type="EMBL" id="CAK0851088.1"/>
    </source>
</evidence>
<sequence>MTLTRIATFKLRSAHIPHHVKSYDMRNAFGTGDTDQVLAAHRVRTDDPHFEDMLTQHRLGATMRIDASDDIIGLHPCSGGRMGDSNEPELFMESFYPLIIDWDQETLVRLATSSATRQAERQLSGTCMTILIHLGSYIHVDGYDAREDLLSALAAPISDDLRGLWDIDDDIRKIFRGPEIQGAFQQIDFSYLRQAYVSQSWAPPGHHYLPPETPLGDPDSDPKDPNPFVCNIEGCIKVEGTKGNKGQPTPAADQEDDDMDVEEQQNESRRARRRGQHTDKQWTNKDKNMQMLLTSLMTLTLQNTQNIRMIMCTVADTWTLPINSPTVSHISTELEGFKTRVNNYRANKDTEALKMLGPPTPALALAILEGLLTCEVGGRVRKEIEEYLEKFQPEDPQLEPLIDVETLQTEVAFLRIDKTHDPNTAKLILGAKDWQGRGRQRLPRKSPPPKPAGVAARTADGLRTQPFLVAPHARGRLLDEKVGFLCRRDLCQWDAQRVGAPERSWPSRGAAVPAAELYDRRREGCPEWLPTRRVPSVEEGARRLAEDPPPVRSPRKAPSRPTSALPSRASSRPTSALPSRAPSRATSALPGRAPSPSSALPSRPSSALRLVNRPASASRSAMSFSCSAPSEARPLGSSPRRRPPGAPRQSQRPAACPWCRWAEPGVCAGCAAG</sequence>
<feature type="region of interest" description="Disordered" evidence="1">
    <location>
        <begin position="207"/>
        <end position="286"/>
    </location>
</feature>
<organism evidence="2 3">
    <name type="scientific">Prorocentrum cordatum</name>
    <dbReference type="NCBI Taxonomy" id="2364126"/>
    <lineage>
        <taxon>Eukaryota</taxon>
        <taxon>Sar</taxon>
        <taxon>Alveolata</taxon>
        <taxon>Dinophyceae</taxon>
        <taxon>Prorocentrales</taxon>
        <taxon>Prorocentraceae</taxon>
        <taxon>Prorocentrum</taxon>
    </lineage>
</organism>